<reference evidence="3" key="1">
    <citation type="submission" date="2024-07" db="EMBL/GenBank/DDBJ databases">
        <title>Two chromosome-level genome assemblies of Korean endemic species Abeliophyllum distichum and Forsythia ovata (Oleaceae).</title>
        <authorList>
            <person name="Jang H."/>
        </authorList>
    </citation>
    <scope>NUCLEOTIDE SEQUENCE [LARGE SCALE GENOMIC DNA]</scope>
</reference>
<sequence>MNLTVFPWGKELFNTTFTYLKSALNTKADDEGIITYRLCGFPIAFKVWIYETLPLDGILCEKIRDSWPRIINWTTDKCIMSSQLEDSMFDSFEAKSFETCEDEKEAPYCIQMFEEASAAPTHDNNKDVVDPPSTAKEKIKCCTDDSKSHYNEDIINRLIDVQIKQEQMLHEMMSFKHGVESMIADFRNEVDEKGSEFKSTNENDFVENFDNEETDFDSPKGNEFVDFKVHERECALSEKEQPLCEDNLPSFDLGIDFTPNDIFPRLSDGSFYTNEVLENVDKTIDEVHMPDTIVADQNMPGMPTKRPHKPNTLLQSPYLLNYGSSLDVPQSHVQLCAFEAGFIAPRVADIDSFEKWYREGHRPNKIGNKFIKRAEKIVPAFNFGPITISEKQWFHDLRENDAYIRRHEKSLRPSQTMIMPLLMRKLCLSTRWVTICTITLLSVILTYVLMPIMMEVHAHWILGHFDLNNKCLNIYNSYGFRIKDRQLVEDVQAFAVDYPTFVGEHWFLEE</sequence>
<name>A0ABD1THZ4_9LAMI</name>
<dbReference type="PANTHER" id="PTHR48449">
    <property type="entry name" value="DUF1985 DOMAIN-CONTAINING PROTEIN"/>
    <property type="match status" value="1"/>
</dbReference>
<keyword evidence="1" id="KW-1133">Transmembrane helix</keyword>
<gene>
    <name evidence="2" type="ORF">Adt_17935</name>
</gene>
<dbReference type="Proteomes" id="UP001604336">
    <property type="component" value="Unassembled WGS sequence"/>
</dbReference>
<dbReference type="AlphaFoldDB" id="A0ABD1THZ4"/>
<evidence type="ECO:0000313" key="3">
    <source>
        <dbReference type="Proteomes" id="UP001604336"/>
    </source>
</evidence>
<proteinExistence type="predicted"/>
<accession>A0ABD1THZ4</accession>
<organism evidence="2 3">
    <name type="scientific">Abeliophyllum distichum</name>
    <dbReference type="NCBI Taxonomy" id="126358"/>
    <lineage>
        <taxon>Eukaryota</taxon>
        <taxon>Viridiplantae</taxon>
        <taxon>Streptophyta</taxon>
        <taxon>Embryophyta</taxon>
        <taxon>Tracheophyta</taxon>
        <taxon>Spermatophyta</taxon>
        <taxon>Magnoliopsida</taxon>
        <taxon>eudicotyledons</taxon>
        <taxon>Gunneridae</taxon>
        <taxon>Pentapetalae</taxon>
        <taxon>asterids</taxon>
        <taxon>lamiids</taxon>
        <taxon>Lamiales</taxon>
        <taxon>Oleaceae</taxon>
        <taxon>Forsythieae</taxon>
        <taxon>Abeliophyllum</taxon>
    </lineage>
</organism>
<keyword evidence="1" id="KW-0472">Membrane</keyword>
<evidence type="ECO:0000313" key="2">
    <source>
        <dbReference type="EMBL" id="KAL2512335.1"/>
    </source>
</evidence>
<comment type="caution">
    <text evidence="2">The sequence shown here is derived from an EMBL/GenBank/DDBJ whole genome shotgun (WGS) entry which is preliminary data.</text>
</comment>
<dbReference type="PANTHER" id="PTHR48449:SF1">
    <property type="entry name" value="DUF1985 DOMAIN-CONTAINING PROTEIN"/>
    <property type="match status" value="1"/>
</dbReference>
<feature type="transmembrane region" description="Helical" evidence="1">
    <location>
        <begin position="432"/>
        <end position="450"/>
    </location>
</feature>
<keyword evidence="1" id="KW-0812">Transmembrane</keyword>
<dbReference type="EMBL" id="JBFOLK010000005">
    <property type="protein sequence ID" value="KAL2512335.1"/>
    <property type="molecule type" value="Genomic_DNA"/>
</dbReference>
<evidence type="ECO:0000256" key="1">
    <source>
        <dbReference type="SAM" id="Phobius"/>
    </source>
</evidence>
<keyword evidence="3" id="KW-1185">Reference proteome</keyword>
<protein>
    <submittedName>
        <fullName evidence="2">Uncharacterized protein</fullName>
    </submittedName>
</protein>